<dbReference type="InterPro" id="IPR002068">
    <property type="entry name" value="A-crystallin/Hsp20_dom"/>
</dbReference>
<dbReference type="InterPro" id="IPR008978">
    <property type="entry name" value="HSP20-like_chaperone"/>
</dbReference>
<feature type="domain" description="SHSP" evidence="4">
    <location>
        <begin position="28"/>
        <end position="143"/>
    </location>
</feature>
<sequence length="143" mass="16269">MSFLNFASNPFFEDSDITYSAAAKSRLKYEETGKDRYHMCLDFIETPTQFVVICDAPGIPKDRIKVQVKENRIFIEGKRKKKIVSDSDEYLVCERLNGPFRRVISVPTECDANQMVAKLEDGLLVLTMPKVEVKKDAVSIAVQ</sequence>
<proteinExistence type="inferred from homology"/>
<evidence type="ECO:0000256" key="3">
    <source>
        <dbReference type="RuleBase" id="RU003616"/>
    </source>
</evidence>
<dbReference type="PROSITE" id="PS01031">
    <property type="entry name" value="SHSP"/>
    <property type="match status" value="1"/>
</dbReference>
<organism evidence="5 6">
    <name type="scientific">Blastocystis sp. subtype 1 (strain ATCC 50177 / NandII)</name>
    <dbReference type="NCBI Taxonomy" id="478820"/>
    <lineage>
        <taxon>Eukaryota</taxon>
        <taxon>Sar</taxon>
        <taxon>Stramenopiles</taxon>
        <taxon>Bigyra</taxon>
        <taxon>Opalozoa</taxon>
        <taxon>Opalinata</taxon>
        <taxon>Blastocystidae</taxon>
        <taxon>Blastocystis</taxon>
    </lineage>
</organism>
<dbReference type="STRING" id="478820.A0A196S8D8"/>
<keyword evidence="6" id="KW-1185">Reference proteome</keyword>
<evidence type="ECO:0000259" key="4">
    <source>
        <dbReference type="PROSITE" id="PS01031"/>
    </source>
</evidence>
<gene>
    <name evidence="5" type="ORF">AV274_5975</name>
</gene>
<dbReference type="EMBL" id="LXWW01000549">
    <property type="protein sequence ID" value="OAO12352.1"/>
    <property type="molecule type" value="Genomic_DNA"/>
</dbReference>
<evidence type="ECO:0000313" key="6">
    <source>
        <dbReference type="Proteomes" id="UP000078348"/>
    </source>
</evidence>
<dbReference type="Pfam" id="PF00011">
    <property type="entry name" value="HSP20"/>
    <property type="match status" value="1"/>
</dbReference>
<dbReference type="InterPro" id="IPR031107">
    <property type="entry name" value="Small_HSP"/>
</dbReference>
<dbReference type="PANTHER" id="PTHR11527">
    <property type="entry name" value="HEAT-SHOCK PROTEIN 20 FAMILY MEMBER"/>
    <property type="match status" value="1"/>
</dbReference>
<dbReference type="CDD" id="cd06464">
    <property type="entry name" value="ACD_sHsps-like"/>
    <property type="match status" value="1"/>
</dbReference>
<protein>
    <recommendedName>
        <fullName evidence="4">SHSP domain-containing protein</fullName>
    </recommendedName>
</protein>
<accession>A0A196S8D8</accession>
<comment type="similarity">
    <text evidence="2 3">Belongs to the small heat shock protein (HSP20) family.</text>
</comment>
<dbReference type="OrthoDB" id="205527at2759"/>
<reference evidence="5 6" key="1">
    <citation type="submission" date="2016-05" db="EMBL/GenBank/DDBJ databases">
        <title>Nuclear genome of Blastocystis sp. subtype 1 NandII.</title>
        <authorList>
            <person name="Gentekaki E."/>
            <person name="Curtis B."/>
            <person name="Stairs C."/>
            <person name="Eme L."/>
            <person name="Herman E."/>
            <person name="Klimes V."/>
            <person name="Arias M.C."/>
            <person name="Elias M."/>
            <person name="Hilliou F."/>
            <person name="Klute M."/>
            <person name="Malik S.-B."/>
            <person name="Pightling A."/>
            <person name="Rachubinski R."/>
            <person name="Salas D."/>
            <person name="Schlacht A."/>
            <person name="Suga H."/>
            <person name="Archibald J."/>
            <person name="Ball S.G."/>
            <person name="Clark G."/>
            <person name="Dacks J."/>
            <person name="Van Der Giezen M."/>
            <person name="Tsaousis A."/>
            <person name="Roger A."/>
        </authorList>
    </citation>
    <scope>NUCLEOTIDE SEQUENCE [LARGE SCALE GENOMIC DNA]</scope>
    <source>
        <strain evidence="6">ATCC 50177 / NandII</strain>
    </source>
</reference>
<evidence type="ECO:0000256" key="1">
    <source>
        <dbReference type="ARBA" id="ARBA00023016"/>
    </source>
</evidence>
<dbReference type="SUPFAM" id="SSF49764">
    <property type="entry name" value="HSP20-like chaperones"/>
    <property type="match status" value="1"/>
</dbReference>
<name>A0A196S8D8_BLAHN</name>
<comment type="caution">
    <text evidence="5">The sequence shown here is derived from an EMBL/GenBank/DDBJ whole genome shotgun (WGS) entry which is preliminary data.</text>
</comment>
<evidence type="ECO:0000313" key="5">
    <source>
        <dbReference type="EMBL" id="OAO12352.1"/>
    </source>
</evidence>
<dbReference type="Gene3D" id="2.60.40.790">
    <property type="match status" value="1"/>
</dbReference>
<dbReference type="Proteomes" id="UP000078348">
    <property type="component" value="Unassembled WGS sequence"/>
</dbReference>
<dbReference type="AlphaFoldDB" id="A0A196S8D8"/>
<keyword evidence="1" id="KW-0346">Stress response</keyword>
<evidence type="ECO:0000256" key="2">
    <source>
        <dbReference type="PROSITE-ProRule" id="PRU00285"/>
    </source>
</evidence>